<proteinExistence type="inferred from homology"/>
<keyword evidence="3" id="KW-0813">Transport</keyword>
<dbReference type="GO" id="GO:0006935">
    <property type="term" value="P:chemotaxis"/>
    <property type="evidence" value="ECO:0007669"/>
    <property type="project" value="InterPro"/>
</dbReference>
<evidence type="ECO:0000256" key="5">
    <source>
        <dbReference type="ARBA" id="ARBA00022692"/>
    </source>
</evidence>
<keyword evidence="5 9" id="KW-0812">Transmembrane</keyword>
<feature type="transmembrane region" description="Helical" evidence="9">
    <location>
        <begin position="145"/>
        <end position="166"/>
    </location>
</feature>
<reference evidence="11" key="1">
    <citation type="journal article" date="2020" name="mSystems">
        <title>Genome- and Community-Level Interaction Insights into Carbon Utilization and Element Cycling Functions of Hydrothermarchaeota in Hydrothermal Sediment.</title>
        <authorList>
            <person name="Zhou Z."/>
            <person name="Liu Y."/>
            <person name="Xu W."/>
            <person name="Pan J."/>
            <person name="Luo Z.H."/>
            <person name="Li M."/>
        </authorList>
    </citation>
    <scope>NUCLEOTIDE SEQUENCE [LARGE SCALE GENOMIC DNA]</scope>
    <source>
        <strain evidence="11">SpSt-477</strain>
    </source>
</reference>
<dbReference type="InterPro" id="IPR002898">
    <property type="entry name" value="MotA_ExbB_proton_chnl"/>
</dbReference>
<dbReference type="InterPro" id="IPR000540">
    <property type="entry name" value="Flag_MotA_CS"/>
</dbReference>
<evidence type="ECO:0000256" key="3">
    <source>
        <dbReference type="ARBA" id="ARBA00022448"/>
    </source>
</evidence>
<keyword evidence="11" id="KW-0966">Cell projection</keyword>
<protein>
    <submittedName>
        <fullName evidence="11">Flagellar motor protein PomA</fullName>
    </submittedName>
</protein>
<keyword evidence="6" id="KW-0283">Flagellar rotation</keyword>
<evidence type="ECO:0000256" key="2">
    <source>
        <dbReference type="ARBA" id="ARBA00008038"/>
    </source>
</evidence>
<keyword evidence="11" id="KW-0969">Cilium</keyword>
<dbReference type="EMBL" id="DSUH01000135">
    <property type="protein sequence ID" value="HGU32387.1"/>
    <property type="molecule type" value="Genomic_DNA"/>
</dbReference>
<evidence type="ECO:0000313" key="11">
    <source>
        <dbReference type="EMBL" id="HGU32387.1"/>
    </source>
</evidence>
<feature type="transmembrane region" description="Helical" evidence="9">
    <location>
        <begin position="32"/>
        <end position="50"/>
    </location>
</feature>
<evidence type="ECO:0000256" key="8">
    <source>
        <dbReference type="ARBA" id="ARBA00023136"/>
    </source>
</evidence>
<feature type="transmembrane region" description="Helical" evidence="9">
    <location>
        <begin position="7"/>
        <end position="26"/>
    </location>
</feature>
<sequence>MDIATVIGLVSGTILVLVAIMLGGSLTLFIDIPSILIVGGGTIATTFIRFSMQDVFNSVKVAMKAFIYKLDPPEQIVKQMVGYAQIAKKEGLIALENEKPADDFTAKALRYLADGYDEGLIEDMLDKDIRLTVERHMTGQGVFKGMASSAPAFGMIGTLIGLVQMLSSMADPSSIGPAMAVALLTTLYGALIANLVCIPIADKLAMRSAQEQYTKKIVREAAVYMCQGIAPSVLEESLKIYLSPKDRKKAEENLAKA</sequence>
<dbReference type="InterPro" id="IPR047055">
    <property type="entry name" value="MotA-like"/>
</dbReference>
<keyword evidence="11" id="KW-0282">Flagellum</keyword>
<feature type="transmembrane region" description="Helical" evidence="9">
    <location>
        <begin position="178"/>
        <end position="201"/>
    </location>
</feature>
<dbReference type="GO" id="GO:0005886">
    <property type="term" value="C:plasma membrane"/>
    <property type="evidence" value="ECO:0007669"/>
    <property type="project" value="UniProtKB-SubCell"/>
</dbReference>
<dbReference type="AlphaFoldDB" id="A0A7C4MP22"/>
<evidence type="ECO:0000256" key="4">
    <source>
        <dbReference type="ARBA" id="ARBA00022475"/>
    </source>
</evidence>
<evidence type="ECO:0000256" key="7">
    <source>
        <dbReference type="ARBA" id="ARBA00022989"/>
    </source>
</evidence>
<evidence type="ECO:0000259" key="10">
    <source>
        <dbReference type="Pfam" id="PF01618"/>
    </source>
</evidence>
<comment type="subcellular location">
    <subcellularLocation>
        <location evidence="1">Cell membrane</location>
        <topology evidence="1">Multi-pass membrane protein</topology>
    </subcellularLocation>
</comment>
<evidence type="ECO:0000256" key="6">
    <source>
        <dbReference type="ARBA" id="ARBA00022779"/>
    </source>
</evidence>
<accession>A0A7C4MP22</accession>
<comment type="caution">
    <text evidence="11">The sequence shown here is derived from an EMBL/GenBank/DDBJ whole genome shotgun (WGS) entry which is preliminary data.</text>
</comment>
<organism evidence="11">
    <name type="scientific">Desulfatirhabdium butyrativorans</name>
    <dbReference type="NCBI Taxonomy" id="340467"/>
    <lineage>
        <taxon>Bacteria</taxon>
        <taxon>Pseudomonadati</taxon>
        <taxon>Thermodesulfobacteriota</taxon>
        <taxon>Desulfobacteria</taxon>
        <taxon>Desulfobacterales</taxon>
        <taxon>Desulfatirhabdiaceae</taxon>
        <taxon>Desulfatirhabdium</taxon>
    </lineage>
</organism>
<name>A0A7C4MP22_9BACT</name>
<keyword evidence="7 9" id="KW-1133">Transmembrane helix</keyword>
<feature type="domain" description="MotA/TolQ/ExbB proton channel" evidence="10">
    <location>
        <begin position="98"/>
        <end position="212"/>
    </location>
</feature>
<dbReference type="PANTHER" id="PTHR30433">
    <property type="entry name" value="CHEMOTAXIS PROTEIN MOTA"/>
    <property type="match status" value="1"/>
</dbReference>
<dbReference type="PANTHER" id="PTHR30433:SF2">
    <property type="entry name" value="MOTILITY PROTEIN A"/>
    <property type="match status" value="1"/>
</dbReference>
<comment type="similarity">
    <text evidence="2">Belongs to the MotA family.</text>
</comment>
<keyword evidence="4" id="KW-1003">Cell membrane</keyword>
<evidence type="ECO:0000256" key="1">
    <source>
        <dbReference type="ARBA" id="ARBA00004651"/>
    </source>
</evidence>
<dbReference type="PROSITE" id="PS01307">
    <property type="entry name" value="MOTA"/>
    <property type="match status" value="1"/>
</dbReference>
<dbReference type="GO" id="GO:0071978">
    <property type="term" value="P:bacterial-type flagellum-dependent swarming motility"/>
    <property type="evidence" value="ECO:0007669"/>
    <property type="project" value="InterPro"/>
</dbReference>
<keyword evidence="8 9" id="KW-0472">Membrane</keyword>
<evidence type="ECO:0000256" key="9">
    <source>
        <dbReference type="SAM" id="Phobius"/>
    </source>
</evidence>
<dbReference type="Pfam" id="PF01618">
    <property type="entry name" value="MotA_ExbB"/>
    <property type="match status" value="1"/>
</dbReference>
<gene>
    <name evidence="11" type="ORF">ENS29_05980</name>
</gene>